<evidence type="ECO:0000313" key="3">
    <source>
        <dbReference type="Proteomes" id="UP000007882"/>
    </source>
</evidence>
<protein>
    <submittedName>
        <fullName evidence="2">Uncharacterized protein</fullName>
    </submittedName>
</protein>
<dbReference type="AlphaFoldDB" id="I0H5B6"/>
<feature type="region of interest" description="Disordered" evidence="1">
    <location>
        <begin position="74"/>
        <end position="93"/>
    </location>
</feature>
<proteinExistence type="predicted"/>
<keyword evidence="3" id="KW-1185">Reference proteome</keyword>
<evidence type="ECO:0000256" key="1">
    <source>
        <dbReference type="SAM" id="MobiDB-lite"/>
    </source>
</evidence>
<sequence length="93" mass="10003">MDNRARKRLVRPVPPRAAAGGIAVPHESPAGRMPLGPAGLTTTVGRWQTFVTTNVTDGPPLPVDVAYLDGVPQRSGHQQEHCTTSPALRDSRW</sequence>
<dbReference type="KEGG" id="ams:AMIS_29830"/>
<feature type="region of interest" description="Disordered" evidence="1">
    <location>
        <begin position="1"/>
        <end position="39"/>
    </location>
</feature>
<reference evidence="2 3" key="1">
    <citation type="submission" date="2012-02" db="EMBL/GenBank/DDBJ databases">
        <title>Complete genome sequence of Actinoplanes missouriensis 431 (= NBRC 102363).</title>
        <authorList>
            <person name="Ohnishi Y."/>
            <person name="Ishikawa J."/>
            <person name="Sekine M."/>
            <person name="Hosoyama A."/>
            <person name="Harada T."/>
            <person name="Narita H."/>
            <person name="Hata T."/>
            <person name="Konno Y."/>
            <person name="Tutikane K."/>
            <person name="Fujita N."/>
            <person name="Horinouchi S."/>
            <person name="Hayakawa M."/>
        </authorList>
    </citation>
    <scope>NUCLEOTIDE SEQUENCE [LARGE SCALE GENOMIC DNA]</scope>
    <source>
        <strain evidence="3">ATCC 14538 / DSM 43046 / CBS 188.64 / JCM 3121 / NBRC 102363 / NCIMB 12654 / NRRL B-3342 / UNCC 431</strain>
    </source>
</reference>
<name>I0H5B6_ACTM4</name>
<accession>I0H5B6</accession>
<organism evidence="2 3">
    <name type="scientific">Actinoplanes missouriensis (strain ATCC 14538 / DSM 43046 / CBS 188.64 / JCM 3121 / NBRC 102363 / NCIMB 12654 / NRRL B-3342 / UNCC 431)</name>
    <dbReference type="NCBI Taxonomy" id="512565"/>
    <lineage>
        <taxon>Bacteria</taxon>
        <taxon>Bacillati</taxon>
        <taxon>Actinomycetota</taxon>
        <taxon>Actinomycetes</taxon>
        <taxon>Micromonosporales</taxon>
        <taxon>Micromonosporaceae</taxon>
        <taxon>Actinoplanes</taxon>
    </lineage>
</organism>
<dbReference type="HOGENOM" id="CLU_2393255_0_0_11"/>
<dbReference type="EMBL" id="AP012319">
    <property type="protein sequence ID" value="BAL88203.1"/>
    <property type="molecule type" value="Genomic_DNA"/>
</dbReference>
<evidence type="ECO:0000313" key="2">
    <source>
        <dbReference type="EMBL" id="BAL88203.1"/>
    </source>
</evidence>
<dbReference type="Proteomes" id="UP000007882">
    <property type="component" value="Chromosome"/>
</dbReference>
<gene>
    <name evidence="2" type="ordered locus">AMIS_29830</name>
</gene>
<feature type="compositionally biased region" description="Basic residues" evidence="1">
    <location>
        <begin position="1"/>
        <end position="10"/>
    </location>
</feature>
<dbReference type="RefSeq" id="WP_014443098.1">
    <property type="nucleotide sequence ID" value="NC_017093.1"/>
</dbReference>
<dbReference type="STRING" id="512565.AMIS_29830"/>